<dbReference type="EMBL" id="JACHVA010000086">
    <property type="protein sequence ID" value="MBC2602317.1"/>
    <property type="molecule type" value="Genomic_DNA"/>
</dbReference>
<keyword evidence="9" id="KW-1185">Reference proteome</keyword>
<dbReference type="GO" id="GO:0016887">
    <property type="term" value="F:ATP hydrolysis activity"/>
    <property type="evidence" value="ECO:0007669"/>
    <property type="project" value="InterPro"/>
</dbReference>
<dbReference type="Gene3D" id="3.40.50.300">
    <property type="entry name" value="P-loop containing nucleotide triphosphate hydrolases"/>
    <property type="match status" value="1"/>
</dbReference>
<feature type="domain" description="ABC transporter" evidence="7">
    <location>
        <begin position="10"/>
        <end position="251"/>
    </location>
</feature>
<dbReference type="PANTHER" id="PTHR42794">
    <property type="entry name" value="HEMIN IMPORT ATP-BINDING PROTEIN HMUV"/>
    <property type="match status" value="1"/>
</dbReference>
<keyword evidence="2" id="KW-0547">Nucleotide-binding</keyword>
<dbReference type="GO" id="GO:0005524">
    <property type="term" value="F:ATP binding"/>
    <property type="evidence" value="ECO:0007669"/>
    <property type="project" value="UniProtKB-KW"/>
</dbReference>
<dbReference type="InterPro" id="IPR003439">
    <property type="entry name" value="ABC_transporter-like_ATP-bd"/>
</dbReference>
<evidence type="ECO:0000256" key="6">
    <source>
        <dbReference type="SAM" id="MobiDB-lite"/>
    </source>
</evidence>
<comment type="caution">
    <text evidence="8">The sequence shown here is derived from an EMBL/GenBank/DDBJ whole genome shotgun (WGS) entry which is preliminary data.</text>
</comment>
<keyword evidence="1" id="KW-0813">Transport</keyword>
<proteinExistence type="predicted"/>
<dbReference type="InterPro" id="IPR027417">
    <property type="entry name" value="P-loop_NTPase"/>
</dbReference>
<protein>
    <submittedName>
        <fullName evidence="8">ABC transporter ATP-binding protein</fullName>
    </submittedName>
</protein>
<dbReference type="SMART" id="SM00382">
    <property type="entry name" value="AAA"/>
    <property type="match status" value="1"/>
</dbReference>
<evidence type="ECO:0000313" key="8">
    <source>
        <dbReference type="EMBL" id="MBC2602317.1"/>
    </source>
</evidence>
<dbReference type="PROSITE" id="PS50893">
    <property type="entry name" value="ABC_TRANSPORTER_2"/>
    <property type="match status" value="1"/>
</dbReference>
<evidence type="ECO:0000259" key="7">
    <source>
        <dbReference type="PROSITE" id="PS50893"/>
    </source>
</evidence>
<name>A0A7X1E656_9BACT</name>
<dbReference type="InterPro" id="IPR003593">
    <property type="entry name" value="AAA+_ATPase"/>
</dbReference>
<evidence type="ECO:0000256" key="2">
    <source>
        <dbReference type="ARBA" id="ARBA00022741"/>
    </source>
</evidence>
<dbReference type="CDD" id="cd03214">
    <property type="entry name" value="ABC_Iron-Siderophores_B12_Hemin"/>
    <property type="match status" value="1"/>
</dbReference>
<dbReference type="AlphaFoldDB" id="A0A7X1E656"/>
<dbReference type="Pfam" id="PF00005">
    <property type="entry name" value="ABC_tran"/>
    <property type="match status" value="1"/>
</dbReference>
<gene>
    <name evidence="8" type="ORF">H5P30_11065</name>
</gene>
<dbReference type="PANTHER" id="PTHR42794:SF1">
    <property type="entry name" value="HEMIN IMPORT ATP-BINDING PROTEIN HMUV"/>
    <property type="match status" value="1"/>
</dbReference>
<dbReference type="Proteomes" id="UP000525652">
    <property type="component" value="Unassembled WGS sequence"/>
</dbReference>
<evidence type="ECO:0000256" key="4">
    <source>
        <dbReference type="ARBA" id="ARBA00022967"/>
    </source>
</evidence>
<evidence type="ECO:0000256" key="5">
    <source>
        <dbReference type="ARBA" id="ARBA00037066"/>
    </source>
</evidence>
<sequence>MSNLTSDLILQTQNLAFGHDLGTKHERKLGGPLNLTLSRGELVCLLGPNGAGKSTLLRSLCGFLPPISGSVSIAGRDLSDYSPRELARVRGVLPTRESSPEGMTAGELVSLGRHPHSNWAGKLTPNDQAAIDSAFRDTASQQFRDRPIGELSDGERQRVSIARLLAQEPALAFLDEPAAFLDLPSRIEILGKLAAIARTRKIAILLTTHDLESALRHADRIWLLSADGKWTGGAPEDLVLEGAFAKTFPSPALEFDISQGNFRPKTRSGPPVHLAGPDPHRLWTERALERYGWTATTTSGPTIQIEVTTDSQPTQWRLSPPDRPTQTLYSIEDCLQTLGFAPTEGT</sequence>
<evidence type="ECO:0000313" key="9">
    <source>
        <dbReference type="Proteomes" id="UP000525652"/>
    </source>
</evidence>
<evidence type="ECO:0000256" key="3">
    <source>
        <dbReference type="ARBA" id="ARBA00022840"/>
    </source>
</evidence>
<dbReference type="SUPFAM" id="SSF52540">
    <property type="entry name" value="P-loop containing nucleoside triphosphate hydrolases"/>
    <property type="match status" value="1"/>
</dbReference>
<keyword evidence="4" id="KW-1278">Translocase</keyword>
<comment type="function">
    <text evidence="5">Part of the ABC transporter complex HmuTUV involved in hemin import. Responsible for energy coupling to the transport system.</text>
</comment>
<accession>A0A7X1E656</accession>
<organism evidence="8 9">
    <name type="scientific">Puniceicoccus vermicola</name>
    <dbReference type="NCBI Taxonomy" id="388746"/>
    <lineage>
        <taxon>Bacteria</taxon>
        <taxon>Pseudomonadati</taxon>
        <taxon>Verrucomicrobiota</taxon>
        <taxon>Opitutia</taxon>
        <taxon>Puniceicoccales</taxon>
        <taxon>Puniceicoccaceae</taxon>
        <taxon>Puniceicoccus</taxon>
    </lineage>
</organism>
<dbReference type="RefSeq" id="WP_185693007.1">
    <property type="nucleotide sequence ID" value="NZ_JACHVA010000086.1"/>
</dbReference>
<keyword evidence="3 8" id="KW-0067">ATP-binding</keyword>
<evidence type="ECO:0000256" key="1">
    <source>
        <dbReference type="ARBA" id="ARBA00022448"/>
    </source>
</evidence>
<feature type="region of interest" description="Disordered" evidence="6">
    <location>
        <begin position="260"/>
        <end position="279"/>
    </location>
</feature>
<reference evidence="8 9" key="1">
    <citation type="submission" date="2020-07" db="EMBL/GenBank/DDBJ databases">
        <authorList>
            <person name="Feng X."/>
        </authorList>
    </citation>
    <scope>NUCLEOTIDE SEQUENCE [LARGE SCALE GENOMIC DNA]</scope>
    <source>
        <strain evidence="8 9">JCM14086</strain>
    </source>
</reference>